<dbReference type="PANTHER" id="PTHR38790">
    <property type="entry name" value="2EXR DOMAIN-CONTAINING PROTEIN-RELATED"/>
    <property type="match status" value="1"/>
</dbReference>
<sequence>MDSAEGQSLVWPAPGDSHGDRQAAYNCSCGNDDRANACCCSECHANLRQGDAPCSYLGRCVEPLAWLIEDAPVPHQNNCLLFTALPRELREMIYAYALTGVGRFPTTRHNKSSETWSNRDRNSPIPTTDIAVNLLRTCRAIYLETYTLPLSLNPFVDSTDRPQWEMEQRVNKLLPWQFACIQSLDVHVSQVFLEGSGLWDRLLAWEPQQRRSSVCIAPHSYKFEGQTRHITKFPRSFGFSLHPAHKHSERQRFSDVFQRTDTLLDLPGLPLSTAMRVRLARPLVCLTLRLSRTDWWTWTDNPNLTGETNQLALDPAIGDGSQYAPKRPTTIRMQQLAEERRTGLFPSAKHQSSANRSKSSKSQEPGWAAEIGRFPDLKRLELVLETFVEKQQQLENVVECAKTWKFPIEGSRFELAWDGQIEESRWGKASVESTTGNGPPSMFTRSMERIGLLRRRNDNQQTTPWFLKSAEFEVRTVTFSRRRAQRNSNSET</sequence>
<evidence type="ECO:0000313" key="3">
    <source>
        <dbReference type="Proteomes" id="UP000799771"/>
    </source>
</evidence>
<feature type="compositionally biased region" description="Low complexity" evidence="1">
    <location>
        <begin position="349"/>
        <end position="362"/>
    </location>
</feature>
<protein>
    <submittedName>
        <fullName evidence="2">Uncharacterized protein</fullName>
    </submittedName>
</protein>
<dbReference type="AlphaFoldDB" id="A0A6A6AB30"/>
<dbReference type="RefSeq" id="XP_033522300.1">
    <property type="nucleotide sequence ID" value="XM_033673199.1"/>
</dbReference>
<feature type="region of interest" description="Disordered" evidence="1">
    <location>
        <begin position="345"/>
        <end position="367"/>
    </location>
</feature>
<dbReference type="Proteomes" id="UP000799771">
    <property type="component" value="Unassembled WGS sequence"/>
</dbReference>
<evidence type="ECO:0000256" key="1">
    <source>
        <dbReference type="SAM" id="MobiDB-lite"/>
    </source>
</evidence>
<accession>A0A6A6AB30</accession>
<gene>
    <name evidence="2" type="ORF">P153DRAFT_43777</name>
</gene>
<evidence type="ECO:0000313" key="2">
    <source>
        <dbReference type="EMBL" id="KAF2127911.1"/>
    </source>
</evidence>
<name>A0A6A6AB30_9PLEO</name>
<keyword evidence="3" id="KW-1185">Reference proteome</keyword>
<organism evidence="2 3">
    <name type="scientific">Dothidotthia symphoricarpi CBS 119687</name>
    <dbReference type="NCBI Taxonomy" id="1392245"/>
    <lineage>
        <taxon>Eukaryota</taxon>
        <taxon>Fungi</taxon>
        <taxon>Dikarya</taxon>
        <taxon>Ascomycota</taxon>
        <taxon>Pezizomycotina</taxon>
        <taxon>Dothideomycetes</taxon>
        <taxon>Pleosporomycetidae</taxon>
        <taxon>Pleosporales</taxon>
        <taxon>Dothidotthiaceae</taxon>
        <taxon>Dothidotthia</taxon>
    </lineage>
</organism>
<reference evidence="2" key="1">
    <citation type="journal article" date="2020" name="Stud. Mycol.">
        <title>101 Dothideomycetes genomes: a test case for predicting lifestyles and emergence of pathogens.</title>
        <authorList>
            <person name="Haridas S."/>
            <person name="Albert R."/>
            <person name="Binder M."/>
            <person name="Bloem J."/>
            <person name="Labutti K."/>
            <person name="Salamov A."/>
            <person name="Andreopoulos B."/>
            <person name="Baker S."/>
            <person name="Barry K."/>
            <person name="Bills G."/>
            <person name="Bluhm B."/>
            <person name="Cannon C."/>
            <person name="Castanera R."/>
            <person name="Culley D."/>
            <person name="Daum C."/>
            <person name="Ezra D."/>
            <person name="Gonzalez J."/>
            <person name="Henrissat B."/>
            <person name="Kuo A."/>
            <person name="Liang C."/>
            <person name="Lipzen A."/>
            <person name="Lutzoni F."/>
            <person name="Magnuson J."/>
            <person name="Mondo S."/>
            <person name="Nolan M."/>
            <person name="Ohm R."/>
            <person name="Pangilinan J."/>
            <person name="Park H.-J."/>
            <person name="Ramirez L."/>
            <person name="Alfaro M."/>
            <person name="Sun H."/>
            <person name="Tritt A."/>
            <person name="Yoshinaga Y."/>
            <person name="Zwiers L.-H."/>
            <person name="Turgeon B."/>
            <person name="Goodwin S."/>
            <person name="Spatafora J."/>
            <person name="Crous P."/>
            <person name="Grigoriev I."/>
        </authorList>
    </citation>
    <scope>NUCLEOTIDE SEQUENCE</scope>
    <source>
        <strain evidence="2">CBS 119687</strain>
    </source>
</reference>
<dbReference type="EMBL" id="ML977509">
    <property type="protein sequence ID" value="KAF2127911.1"/>
    <property type="molecule type" value="Genomic_DNA"/>
</dbReference>
<dbReference type="GeneID" id="54413631"/>
<dbReference type="OrthoDB" id="288942at2759"/>
<proteinExistence type="predicted"/>